<feature type="transmembrane region" description="Helical" evidence="1">
    <location>
        <begin position="135"/>
        <end position="157"/>
    </location>
</feature>
<dbReference type="Pfam" id="PF00211">
    <property type="entry name" value="Guanylate_cyc"/>
    <property type="match status" value="1"/>
</dbReference>
<feature type="domain" description="Guanylate cyclase" evidence="2">
    <location>
        <begin position="248"/>
        <end position="373"/>
    </location>
</feature>
<evidence type="ECO:0000259" key="2">
    <source>
        <dbReference type="PROSITE" id="PS50125"/>
    </source>
</evidence>
<dbReference type="PROSITE" id="PS50125">
    <property type="entry name" value="GUANYLATE_CYCLASE_2"/>
    <property type="match status" value="1"/>
</dbReference>
<dbReference type="SUPFAM" id="SSF55073">
    <property type="entry name" value="Nucleotide cyclase"/>
    <property type="match status" value="1"/>
</dbReference>
<organism evidence="3 4">
    <name type="scientific">Sinimarinibacterium flocculans</name>
    <dbReference type="NCBI Taxonomy" id="985250"/>
    <lineage>
        <taxon>Bacteria</taxon>
        <taxon>Pseudomonadati</taxon>
        <taxon>Pseudomonadota</taxon>
        <taxon>Gammaproteobacteria</taxon>
        <taxon>Nevskiales</taxon>
        <taxon>Nevskiaceae</taxon>
        <taxon>Sinimarinibacterium</taxon>
    </lineage>
</organism>
<comment type="caution">
    <text evidence="3">The sequence shown here is derived from an EMBL/GenBank/DDBJ whole genome shotgun (WGS) entry which is preliminary data.</text>
</comment>
<dbReference type="AlphaFoldDB" id="A0A318ECU4"/>
<name>A0A318ECU4_9GAMM</name>
<evidence type="ECO:0000256" key="1">
    <source>
        <dbReference type="SAM" id="Phobius"/>
    </source>
</evidence>
<feature type="transmembrane region" description="Helical" evidence="1">
    <location>
        <begin position="93"/>
        <end position="115"/>
    </location>
</feature>
<feature type="transmembrane region" description="Helical" evidence="1">
    <location>
        <begin position="31"/>
        <end position="48"/>
    </location>
</feature>
<dbReference type="InterPro" id="IPR050697">
    <property type="entry name" value="Adenylyl/Guanylyl_Cyclase_3/4"/>
</dbReference>
<dbReference type="Gene3D" id="3.30.70.1230">
    <property type="entry name" value="Nucleotide cyclase"/>
    <property type="match status" value="1"/>
</dbReference>
<keyword evidence="1" id="KW-0812">Transmembrane</keyword>
<dbReference type="Proteomes" id="UP000248330">
    <property type="component" value="Unassembled WGS sequence"/>
</dbReference>
<keyword evidence="1" id="KW-1133">Transmembrane helix</keyword>
<dbReference type="PANTHER" id="PTHR43081:SF20">
    <property type="entry name" value="TWO-COMPONENT RESPONSE REGULATOR"/>
    <property type="match status" value="1"/>
</dbReference>
<keyword evidence="1" id="KW-0472">Membrane</keyword>
<protein>
    <submittedName>
        <fullName evidence="3">Class 3 adenylate cyclase</fullName>
    </submittedName>
</protein>
<dbReference type="CDD" id="cd07302">
    <property type="entry name" value="CHD"/>
    <property type="match status" value="1"/>
</dbReference>
<reference evidence="3 4" key="1">
    <citation type="submission" date="2018-04" db="EMBL/GenBank/DDBJ databases">
        <title>Genomic Encyclopedia of Type Strains, Phase IV (KMG-IV): sequencing the most valuable type-strain genomes for metagenomic binning, comparative biology and taxonomic classification.</title>
        <authorList>
            <person name="Goeker M."/>
        </authorList>
    </citation>
    <scope>NUCLEOTIDE SEQUENCE [LARGE SCALE GENOMIC DNA]</scope>
    <source>
        <strain evidence="3 4">DSM 104150</strain>
    </source>
</reference>
<sequence length="420" mass="44522">MLQHFLLLGVMTLVAGLMFFWSDRRSPTSRALALCLLLIGASLLLEPFESGGAQWWVELAGGFGETAAIVVGMEWARRVGLTAAERPGRVASVLFRVAQGLALLFGAMRLGYLLIAPEAATSERDGLIALRGYEWAIFAPVLGTSALLAGIAILILLIARADPAESIRLRAFVLAAPFLLAGLVVGKAWIPLVLVVGLMIFMAGTVRYLIVQAQRAQALDRFLSPEVARLVKLRGLDEVLRRDRREISVVVCDLRGFTGYAREQDSADVVGVLERYYDAVGEVAFRHRGTIKDHAGDGVVILFGAPVAYANHRERAASCALEIVAGLRDRLPPGLGIGAGVACGEVTVGAIRGGGRLEYVAVGSAVNLAARLCDQAQDGEVLVDAAVREGLGDLLASQPRAVGSLKGFGDGVGVYALRSA</sequence>
<feature type="transmembrane region" description="Helical" evidence="1">
    <location>
        <begin position="169"/>
        <end position="186"/>
    </location>
</feature>
<dbReference type="InterPro" id="IPR029787">
    <property type="entry name" value="Nucleotide_cyclase"/>
</dbReference>
<gene>
    <name evidence="3" type="ORF">C8D93_105202</name>
</gene>
<dbReference type="PANTHER" id="PTHR43081">
    <property type="entry name" value="ADENYLATE CYCLASE, TERMINAL-DIFFERENTIATION SPECIFIC-RELATED"/>
    <property type="match status" value="1"/>
</dbReference>
<keyword evidence="4" id="KW-1185">Reference proteome</keyword>
<feature type="transmembrane region" description="Helical" evidence="1">
    <location>
        <begin position="54"/>
        <end position="73"/>
    </location>
</feature>
<dbReference type="GO" id="GO:0006171">
    <property type="term" value="P:cAMP biosynthetic process"/>
    <property type="evidence" value="ECO:0007669"/>
    <property type="project" value="TreeGrafter"/>
</dbReference>
<evidence type="ECO:0000313" key="3">
    <source>
        <dbReference type="EMBL" id="PXV67845.1"/>
    </source>
</evidence>
<dbReference type="GO" id="GO:0004016">
    <property type="term" value="F:adenylate cyclase activity"/>
    <property type="evidence" value="ECO:0007669"/>
    <property type="project" value="UniProtKB-ARBA"/>
</dbReference>
<dbReference type="SMART" id="SM00044">
    <property type="entry name" value="CYCc"/>
    <property type="match status" value="1"/>
</dbReference>
<feature type="transmembrane region" description="Helical" evidence="1">
    <location>
        <begin position="6"/>
        <end position="22"/>
    </location>
</feature>
<proteinExistence type="predicted"/>
<dbReference type="GO" id="GO:0035556">
    <property type="term" value="P:intracellular signal transduction"/>
    <property type="evidence" value="ECO:0007669"/>
    <property type="project" value="InterPro"/>
</dbReference>
<accession>A0A318ECU4</accession>
<evidence type="ECO:0000313" key="4">
    <source>
        <dbReference type="Proteomes" id="UP000248330"/>
    </source>
</evidence>
<dbReference type="InterPro" id="IPR001054">
    <property type="entry name" value="A/G_cyclase"/>
</dbReference>
<dbReference type="EMBL" id="QICN01000005">
    <property type="protein sequence ID" value="PXV67845.1"/>
    <property type="molecule type" value="Genomic_DNA"/>
</dbReference>
<feature type="transmembrane region" description="Helical" evidence="1">
    <location>
        <begin position="192"/>
        <end position="211"/>
    </location>
</feature>